<dbReference type="Pfam" id="PF13443">
    <property type="entry name" value="HTH_26"/>
    <property type="match status" value="1"/>
</dbReference>
<dbReference type="Gene3D" id="1.10.260.40">
    <property type="entry name" value="lambda repressor-like DNA-binding domains"/>
    <property type="match status" value="1"/>
</dbReference>
<feature type="domain" description="HTH cro/C1-type" evidence="1">
    <location>
        <begin position="8"/>
        <end position="64"/>
    </location>
</feature>
<dbReference type="RefSeq" id="WP_005929558.1">
    <property type="nucleotide sequence ID" value="NZ_CP022479.1"/>
</dbReference>
<name>C7H2F5_FAED2</name>
<dbReference type="SUPFAM" id="SSF47413">
    <property type="entry name" value="lambda repressor-like DNA-binding domains"/>
    <property type="match status" value="1"/>
</dbReference>
<evidence type="ECO:0000313" key="2">
    <source>
        <dbReference type="EMBL" id="EEU97868.1"/>
    </source>
</evidence>
<dbReference type="GeneID" id="90659170"/>
<dbReference type="GO" id="GO:0003677">
    <property type="term" value="F:DNA binding"/>
    <property type="evidence" value="ECO:0007669"/>
    <property type="project" value="InterPro"/>
</dbReference>
<reference evidence="2" key="1">
    <citation type="submission" date="2009-08" db="EMBL/GenBank/DDBJ databases">
        <authorList>
            <person name="Weinstock G."/>
            <person name="Sodergren E."/>
            <person name="Clifton S."/>
            <person name="Fulton L."/>
            <person name="Fulton B."/>
            <person name="Courtney L."/>
            <person name="Fronick C."/>
            <person name="Harrison M."/>
            <person name="Strong C."/>
            <person name="Farmer C."/>
            <person name="Delahaunty K."/>
            <person name="Markovic C."/>
            <person name="Hall O."/>
            <person name="Minx P."/>
            <person name="Tomlinson C."/>
            <person name="Mitreva M."/>
            <person name="Nelson J."/>
            <person name="Hou S."/>
            <person name="Wollam A."/>
            <person name="Pepin K.H."/>
            <person name="Johnson M."/>
            <person name="Bhonagiri V."/>
            <person name="Nash W.E."/>
            <person name="Warren W."/>
            <person name="Chinwalla A."/>
            <person name="Mardis E.R."/>
            <person name="Wilson R.K."/>
        </authorList>
    </citation>
    <scope>NUCLEOTIDE SEQUENCE [LARGE SCALE GENOMIC DNA]</scope>
    <source>
        <strain evidence="2">A2-165</strain>
    </source>
</reference>
<accession>C7H2F5</accession>
<dbReference type="HOGENOM" id="CLU_066192_61_0_9"/>
<dbReference type="eggNOG" id="COG1476">
    <property type="taxonomic scope" value="Bacteria"/>
</dbReference>
<dbReference type="STRING" id="411483.FAEPRAA2165_00452"/>
<dbReference type="AlphaFoldDB" id="C7H2F5"/>
<dbReference type="EMBL" id="ACOP02000008">
    <property type="protein sequence ID" value="EEU97868.1"/>
    <property type="molecule type" value="Genomic_DNA"/>
</dbReference>
<dbReference type="Proteomes" id="UP000004619">
    <property type="component" value="Unassembled WGS sequence"/>
</dbReference>
<comment type="caution">
    <text evidence="2">The sequence shown here is derived from an EMBL/GenBank/DDBJ whole genome shotgun (WGS) entry which is preliminary data.</text>
</comment>
<evidence type="ECO:0000259" key="1">
    <source>
        <dbReference type="Pfam" id="PF13443"/>
    </source>
</evidence>
<dbReference type="InterPro" id="IPR010982">
    <property type="entry name" value="Lambda_DNA-bd_dom_sf"/>
</dbReference>
<dbReference type="OrthoDB" id="2056588at2"/>
<gene>
    <name evidence="2" type="ORF">FAEPRAA2165_00452</name>
</gene>
<sequence>MRIDRVKLIAEMARQDVGVADLSQRATVSRATITALRGGKSCNANSVRRVASALGVTVESLLEDGKEH</sequence>
<keyword evidence="3" id="KW-1185">Reference proteome</keyword>
<organism evidence="2 3">
    <name type="scientific">Faecalibacterium duncaniae (strain DSM 17677 / JCM 31915 / A2-165)</name>
    <name type="common">Faecalibacterium prausnitzii</name>
    <dbReference type="NCBI Taxonomy" id="411483"/>
    <lineage>
        <taxon>Bacteria</taxon>
        <taxon>Bacillati</taxon>
        <taxon>Bacillota</taxon>
        <taxon>Clostridia</taxon>
        <taxon>Eubacteriales</taxon>
        <taxon>Oscillospiraceae</taxon>
        <taxon>Faecalibacterium</taxon>
    </lineage>
</organism>
<protein>
    <recommendedName>
        <fullName evidence="1">HTH cro/C1-type domain-containing protein</fullName>
    </recommendedName>
</protein>
<evidence type="ECO:0000313" key="3">
    <source>
        <dbReference type="Proteomes" id="UP000004619"/>
    </source>
</evidence>
<proteinExistence type="predicted"/>
<dbReference type="InterPro" id="IPR001387">
    <property type="entry name" value="Cro/C1-type_HTH"/>
</dbReference>